<name>A0ABY8F5G4_9HYPH</name>
<dbReference type="PROSITE" id="PS50043">
    <property type="entry name" value="HTH_LUXR_2"/>
    <property type="match status" value="1"/>
</dbReference>
<keyword evidence="6" id="KW-1185">Reference proteome</keyword>
<keyword evidence="3" id="KW-0804">Transcription</keyword>
<evidence type="ECO:0000256" key="3">
    <source>
        <dbReference type="ARBA" id="ARBA00023163"/>
    </source>
</evidence>
<dbReference type="SMART" id="SM00421">
    <property type="entry name" value="HTH_LUXR"/>
    <property type="match status" value="1"/>
</dbReference>
<dbReference type="PANTHER" id="PTHR44688:SF16">
    <property type="entry name" value="DNA-BINDING TRANSCRIPTIONAL ACTIVATOR DEVR_DOSR"/>
    <property type="match status" value="1"/>
</dbReference>
<evidence type="ECO:0000313" key="6">
    <source>
        <dbReference type="Proteomes" id="UP001209803"/>
    </source>
</evidence>
<proteinExistence type="predicted"/>
<evidence type="ECO:0000256" key="2">
    <source>
        <dbReference type="ARBA" id="ARBA00023125"/>
    </source>
</evidence>
<dbReference type="PRINTS" id="PR00038">
    <property type="entry name" value="HTHLUXR"/>
</dbReference>
<evidence type="ECO:0000256" key="1">
    <source>
        <dbReference type="ARBA" id="ARBA00023015"/>
    </source>
</evidence>
<gene>
    <name evidence="5" type="ORF">K1718_05110</name>
</gene>
<evidence type="ECO:0000313" key="5">
    <source>
        <dbReference type="EMBL" id="WFE90728.1"/>
    </source>
</evidence>
<sequence>MSVDPNVLAALSEALESLNRDPQRPVPSSVIAALAPLAREGTNLKIDLEASRQIGAPLVTLGYSVPESDLFAPLTPRQRDVAALLVCGQSNKEIARNLSISPATVKDHVHAILKHLNLPSRAAVIAAARSPEKS</sequence>
<accession>A0ABY8F5G4</accession>
<dbReference type="EMBL" id="CP120863">
    <property type="protein sequence ID" value="WFE90728.1"/>
    <property type="molecule type" value="Genomic_DNA"/>
</dbReference>
<keyword evidence="2" id="KW-0238">DNA-binding</keyword>
<dbReference type="CDD" id="cd06170">
    <property type="entry name" value="LuxR_C_like"/>
    <property type="match status" value="1"/>
</dbReference>
<dbReference type="PANTHER" id="PTHR44688">
    <property type="entry name" value="DNA-BINDING TRANSCRIPTIONAL ACTIVATOR DEVR_DOSR"/>
    <property type="match status" value="1"/>
</dbReference>
<dbReference type="InterPro" id="IPR036388">
    <property type="entry name" value="WH-like_DNA-bd_sf"/>
</dbReference>
<dbReference type="Gene3D" id="1.10.10.10">
    <property type="entry name" value="Winged helix-like DNA-binding domain superfamily/Winged helix DNA-binding domain"/>
    <property type="match status" value="1"/>
</dbReference>
<evidence type="ECO:0000259" key="4">
    <source>
        <dbReference type="PROSITE" id="PS50043"/>
    </source>
</evidence>
<dbReference type="Proteomes" id="UP001209803">
    <property type="component" value="Chromosome"/>
</dbReference>
<dbReference type="InterPro" id="IPR000792">
    <property type="entry name" value="Tscrpt_reg_LuxR_C"/>
</dbReference>
<dbReference type="Pfam" id="PF00196">
    <property type="entry name" value="GerE"/>
    <property type="match status" value="1"/>
</dbReference>
<organism evidence="5 6">
    <name type="scientific">Roseibium porphyridii</name>
    <dbReference type="NCBI Taxonomy" id="2866279"/>
    <lineage>
        <taxon>Bacteria</taxon>
        <taxon>Pseudomonadati</taxon>
        <taxon>Pseudomonadota</taxon>
        <taxon>Alphaproteobacteria</taxon>
        <taxon>Hyphomicrobiales</taxon>
        <taxon>Stappiaceae</taxon>
        <taxon>Roseibium</taxon>
    </lineage>
</organism>
<keyword evidence="1" id="KW-0805">Transcription regulation</keyword>
<dbReference type="InterPro" id="IPR016032">
    <property type="entry name" value="Sig_transdc_resp-reg_C-effctor"/>
</dbReference>
<dbReference type="RefSeq" id="WP_247649346.1">
    <property type="nucleotide sequence ID" value="NZ_CP120863.1"/>
</dbReference>
<reference evidence="5 6" key="1">
    <citation type="submission" date="2023-03" db="EMBL/GenBank/DDBJ databases">
        <title>Roseibium porphyridii sp. nov. and Roseibium rhodosorbium sp. nov. isolated from marine algae, Porphyridium cruentum and Rhodosorus marinus, respectively.</title>
        <authorList>
            <person name="Lee M.W."/>
            <person name="Choi B.J."/>
            <person name="Lee J.K."/>
            <person name="Choi D.G."/>
            <person name="Baek J.H."/>
            <person name="Bayburt H."/>
            <person name="Kim J.M."/>
            <person name="Han D.M."/>
            <person name="Kim K.H."/>
            <person name="Jeon C.O."/>
        </authorList>
    </citation>
    <scope>NUCLEOTIDE SEQUENCE [LARGE SCALE GENOMIC DNA]</scope>
    <source>
        <strain evidence="5 6">KMA01</strain>
    </source>
</reference>
<dbReference type="SUPFAM" id="SSF46894">
    <property type="entry name" value="C-terminal effector domain of the bipartite response regulators"/>
    <property type="match status" value="1"/>
</dbReference>
<feature type="domain" description="HTH luxR-type" evidence="4">
    <location>
        <begin position="67"/>
        <end position="132"/>
    </location>
</feature>
<protein>
    <submittedName>
        <fullName evidence="5">LuxR C-terminal-related transcriptional regulator</fullName>
    </submittedName>
</protein>